<keyword evidence="2" id="KW-1185">Reference proteome</keyword>
<dbReference type="AlphaFoldDB" id="A0A8K0NQX5"/>
<reference evidence="1" key="1">
    <citation type="submission" date="2020-04" db="EMBL/GenBank/DDBJ databases">
        <title>Analysis of mating type loci in Filobasidium floriforme.</title>
        <authorList>
            <person name="Nowrousian M."/>
        </authorList>
    </citation>
    <scope>NUCLEOTIDE SEQUENCE</scope>
    <source>
        <strain evidence="1">CBS 6242</strain>
    </source>
</reference>
<gene>
    <name evidence="1" type="ORF">FFLO_03365</name>
</gene>
<organism evidence="1 2">
    <name type="scientific">Filobasidium floriforme</name>
    <dbReference type="NCBI Taxonomy" id="5210"/>
    <lineage>
        <taxon>Eukaryota</taxon>
        <taxon>Fungi</taxon>
        <taxon>Dikarya</taxon>
        <taxon>Basidiomycota</taxon>
        <taxon>Agaricomycotina</taxon>
        <taxon>Tremellomycetes</taxon>
        <taxon>Filobasidiales</taxon>
        <taxon>Filobasidiaceae</taxon>
        <taxon>Filobasidium</taxon>
    </lineage>
</organism>
<evidence type="ECO:0000313" key="1">
    <source>
        <dbReference type="EMBL" id="KAG7544252.1"/>
    </source>
</evidence>
<sequence>MHVPSGPSPIVWEASPQWHDFELPDNPIHFPSSVFFYALQVLQNRSGIRDIGLPDLKSKLARTVGDVYERSDDGSVALGIKLDETANDDECVDDPELVPLIRSSVISHEMYHQEPLEPGRLAKLFALMRNTQRKQYFQKGYLIRTNYSIRSPLCGVCSLSLWPKRDGGTFRHCPLKREAQLPLSMTTLHLARDTHVST</sequence>
<protein>
    <submittedName>
        <fullName evidence="1">Uncharacterized protein</fullName>
    </submittedName>
</protein>
<name>A0A8K0NQX5_9TREE</name>
<accession>A0A8K0NQX5</accession>
<comment type="caution">
    <text evidence="1">The sequence shown here is derived from an EMBL/GenBank/DDBJ whole genome shotgun (WGS) entry which is preliminary data.</text>
</comment>
<dbReference type="EMBL" id="JABELV010000061">
    <property type="protein sequence ID" value="KAG7544252.1"/>
    <property type="molecule type" value="Genomic_DNA"/>
</dbReference>
<dbReference type="Proteomes" id="UP000812966">
    <property type="component" value="Unassembled WGS sequence"/>
</dbReference>
<proteinExistence type="predicted"/>
<evidence type="ECO:0000313" key="2">
    <source>
        <dbReference type="Proteomes" id="UP000812966"/>
    </source>
</evidence>